<protein>
    <submittedName>
        <fullName evidence="2">Uncharacterized protein</fullName>
    </submittedName>
</protein>
<keyword evidence="3" id="KW-1185">Reference proteome</keyword>
<evidence type="ECO:0000256" key="1">
    <source>
        <dbReference type="SAM" id="MobiDB-lite"/>
    </source>
</evidence>
<dbReference type="Proteomes" id="UP000245119">
    <property type="component" value="Linkage Group LG10"/>
</dbReference>
<accession>A0A2T7NRV9</accession>
<sequence>MVSCRPRRRRPTSSSSTQTLSTPSLKRGGGGGGGDGEWHTSRASTDTHGATTASGSGTAAAAAARHAHDLLGHVVITDFSRHGVRNTGDMQVFSVVYDLIDLCGCRLVSKWHAYRTNKQTVSRTHRGQEKRVNEGSDELEAWATFAYNLGIVMSARLARARLKDKAHEAAETCRVQHLTKVTFDEHPASNSSDFYHPKGGYVCRSLREVRTPLTSAWDKTGWQDGSRVTQ</sequence>
<gene>
    <name evidence="2" type="ORF">C0Q70_17157</name>
</gene>
<dbReference type="EMBL" id="PZQS01000010">
    <property type="protein sequence ID" value="PVD23882.1"/>
    <property type="molecule type" value="Genomic_DNA"/>
</dbReference>
<proteinExistence type="predicted"/>
<comment type="caution">
    <text evidence="2">The sequence shown here is derived from an EMBL/GenBank/DDBJ whole genome shotgun (WGS) entry which is preliminary data.</text>
</comment>
<name>A0A2T7NRV9_POMCA</name>
<feature type="compositionally biased region" description="Basic residues" evidence="1">
    <location>
        <begin position="1"/>
        <end position="11"/>
    </location>
</feature>
<reference evidence="2 3" key="1">
    <citation type="submission" date="2018-04" db="EMBL/GenBank/DDBJ databases">
        <title>The genome of golden apple snail Pomacea canaliculata provides insight into stress tolerance and invasive adaptation.</title>
        <authorList>
            <person name="Liu C."/>
            <person name="Liu B."/>
            <person name="Ren Y."/>
            <person name="Zhang Y."/>
            <person name="Wang H."/>
            <person name="Li S."/>
            <person name="Jiang F."/>
            <person name="Yin L."/>
            <person name="Zhang G."/>
            <person name="Qian W."/>
            <person name="Fan W."/>
        </authorList>
    </citation>
    <scope>NUCLEOTIDE SEQUENCE [LARGE SCALE GENOMIC DNA]</scope>
    <source>
        <strain evidence="2">SZHN2017</strain>
        <tissue evidence="2">Muscle</tissue>
    </source>
</reference>
<feature type="region of interest" description="Disordered" evidence="1">
    <location>
        <begin position="1"/>
        <end position="61"/>
    </location>
</feature>
<organism evidence="2 3">
    <name type="scientific">Pomacea canaliculata</name>
    <name type="common">Golden apple snail</name>
    <dbReference type="NCBI Taxonomy" id="400727"/>
    <lineage>
        <taxon>Eukaryota</taxon>
        <taxon>Metazoa</taxon>
        <taxon>Spiralia</taxon>
        <taxon>Lophotrochozoa</taxon>
        <taxon>Mollusca</taxon>
        <taxon>Gastropoda</taxon>
        <taxon>Caenogastropoda</taxon>
        <taxon>Architaenioglossa</taxon>
        <taxon>Ampullarioidea</taxon>
        <taxon>Ampullariidae</taxon>
        <taxon>Pomacea</taxon>
    </lineage>
</organism>
<dbReference type="AlphaFoldDB" id="A0A2T7NRV9"/>
<feature type="compositionally biased region" description="Low complexity" evidence="1">
    <location>
        <begin position="43"/>
        <end position="61"/>
    </location>
</feature>
<feature type="compositionally biased region" description="Low complexity" evidence="1">
    <location>
        <begin position="12"/>
        <end position="24"/>
    </location>
</feature>
<evidence type="ECO:0000313" key="3">
    <source>
        <dbReference type="Proteomes" id="UP000245119"/>
    </source>
</evidence>
<evidence type="ECO:0000313" key="2">
    <source>
        <dbReference type="EMBL" id="PVD23882.1"/>
    </source>
</evidence>